<evidence type="ECO:0000256" key="2">
    <source>
        <dbReference type="ARBA" id="ARBA00022729"/>
    </source>
</evidence>
<accession>A0A673WD84</accession>
<evidence type="ECO:0000259" key="7">
    <source>
        <dbReference type="SMART" id="SM00082"/>
    </source>
</evidence>
<dbReference type="InterPro" id="IPR001611">
    <property type="entry name" value="Leu-rich_rpt"/>
</dbReference>
<dbReference type="SMART" id="SM00082">
    <property type="entry name" value="LRRCT"/>
    <property type="match status" value="1"/>
</dbReference>
<dbReference type="Pfam" id="PF13855">
    <property type="entry name" value="LRR_8"/>
    <property type="match status" value="1"/>
</dbReference>
<dbReference type="AlphaFoldDB" id="A0A673WD84"/>
<feature type="region of interest" description="Disordered" evidence="4">
    <location>
        <begin position="260"/>
        <end position="434"/>
    </location>
</feature>
<feature type="signal peptide" evidence="6">
    <location>
        <begin position="1"/>
        <end position="18"/>
    </location>
</feature>
<evidence type="ECO:0000256" key="4">
    <source>
        <dbReference type="SAM" id="MobiDB-lite"/>
    </source>
</evidence>
<feature type="region of interest" description="Disordered" evidence="4">
    <location>
        <begin position="484"/>
        <end position="567"/>
    </location>
</feature>
<sequence>MTLVFLLLFLPLSHRSNAMTGCHSDRDKDHRPRVNCTATNLSDVPASINTTTKVLIFTQNQFSSLTWSSYSHFPELYEIDLSHNAVPEVPLSPGPVLLTLGVLRLVGNRIRTLPPHSFRATPGLLELYLDQNVLETLDDLSFSGLRLLQILELSQNRISVLPPLMFHSLPAIETLILEQNHIRIMPDQWFSAKPDVPYTYLSQNPWACFCKVGYLKEHLDDQGTNVYTRDGIIITPDDESVTCATPPSLAGRPIVGLEDEEYCSPGAKPDGPPGDSEPQLTPTLPPTTTTTPTTFPTTTTPTTFPTTTTPTTFPTTTTPTTFPTTTTPTTFPTTTTPTTFPTTTTPTTFPTTTTPTTFPTTTTPTTFPTTTTPTTFLTTTTPTTFPTTTTPTTFPTTTTPTTFPTTTTPTTTTTTVVPTTPTTATLTPTTPPLHPADPTHLPLLLNESVTWSWWEMVTFLMEWEETEGGRVWEGNSWERHGLYSESTRVSPHPTMTPTQSPRTPPRTPTQPPRTPTQPPRTPPRNPTQPPRTPPRTPTQPPPPRTQTPTAPVTTVRQVGGSDPWGDRLGGESAAGGRAVFCWWLFVGCVLLCVLSAGWVCVSGLWLWRMYRTVYRPLLNRGRCGGGRGVRLLRFKCHEGGDKRDVNGENGGVKAISLPLGGGGGCGGEGVQALFRSVLFISREEEEGEIKEGEMKEGEMKEGESVIEMLDSAIEGTAVGMSVKNRREGEEEESEGGLVGGMERKDVYRKSLYRVYSREEKIEGLRDVDESWQTEEGGRKGGGERGGGGREGGGERGGGGREGGGERGGGGREAKKRYSLVLREESVEGTRGREREGQEKEWVVGGWETSGGERREERGNGGGDWWTLLPSMPWFNPPPDPQPNPPPERHT</sequence>
<keyword evidence="1" id="KW-0433">Leucine-rich repeat</keyword>
<dbReference type="PANTHER" id="PTHR24366">
    <property type="entry name" value="IG(IMMUNOGLOBULIN) AND LRR(LEUCINE RICH REPEAT) DOMAINS"/>
    <property type="match status" value="1"/>
</dbReference>
<dbReference type="PANTHER" id="PTHR24366:SF161">
    <property type="entry name" value="TIR DOMAIN-CONTAINING PROTEIN"/>
    <property type="match status" value="1"/>
</dbReference>
<feature type="region of interest" description="Disordered" evidence="4">
    <location>
        <begin position="766"/>
        <end position="890"/>
    </location>
</feature>
<keyword evidence="3" id="KW-0677">Repeat</keyword>
<reference evidence="8" key="2">
    <citation type="submission" date="2025-09" db="UniProtKB">
        <authorList>
            <consortium name="Ensembl"/>
        </authorList>
    </citation>
    <scope>IDENTIFICATION</scope>
</reference>
<feature type="domain" description="LRRCT" evidence="7">
    <location>
        <begin position="204"/>
        <end position="264"/>
    </location>
</feature>
<proteinExistence type="predicted"/>
<keyword evidence="2 6" id="KW-0732">Signal</keyword>
<feature type="compositionally biased region" description="Gly residues" evidence="4">
    <location>
        <begin position="783"/>
        <end position="801"/>
    </location>
</feature>
<evidence type="ECO:0000313" key="8">
    <source>
        <dbReference type="Ensembl" id="ENSSTUP00000006682.1"/>
    </source>
</evidence>
<feature type="compositionally biased region" description="Pro residues" evidence="4">
    <location>
        <begin position="502"/>
        <end position="545"/>
    </location>
</feature>
<organism evidence="8 9">
    <name type="scientific">Salmo trutta</name>
    <name type="common">Brown trout</name>
    <dbReference type="NCBI Taxonomy" id="8032"/>
    <lineage>
        <taxon>Eukaryota</taxon>
        <taxon>Metazoa</taxon>
        <taxon>Chordata</taxon>
        <taxon>Craniata</taxon>
        <taxon>Vertebrata</taxon>
        <taxon>Euteleostomi</taxon>
        <taxon>Actinopterygii</taxon>
        <taxon>Neopterygii</taxon>
        <taxon>Teleostei</taxon>
        <taxon>Protacanthopterygii</taxon>
        <taxon>Salmoniformes</taxon>
        <taxon>Salmonidae</taxon>
        <taxon>Salmoninae</taxon>
        <taxon>Salmo</taxon>
    </lineage>
</organism>
<evidence type="ECO:0000256" key="1">
    <source>
        <dbReference type="ARBA" id="ARBA00022614"/>
    </source>
</evidence>
<dbReference type="Gene3D" id="3.80.10.10">
    <property type="entry name" value="Ribonuclease Inhibitor"/>
    <property type="match status" value="1"/>
</dbReference>
<protein>
    <recommendedName>
        <fullName evidence="7">LRRCT domain-containing protein</fullName>
    </recommendedName>
</protein>
<dbReference type="InterPro" id="IPR003591">
    <property type="entry name" value="Leu-rich_rpt_typical-subtyp"/>
</dbReference>
<keyword evidence="5" id="KW-0472">Membrane</keyword>
<feature type="chain" id="PRO_5025682994" description="LRRCT domain-containing protein" evidence="6">
    <location>
        <begin position="19"/>
        <end position="890"/>
    </location>
</feature>
<feature type="compositionally biased region" description="Low complexity" evidence="4">
    <location>
        <begin position="286"/>
        <end position="428"/>
    </location>
</feature>
<dbReference type="GeneTree" id="ENSGT00940000165601"/>
<evidence type="ECO:0000256" key="5">
    <source>
        <dbReference type="SAM" id="Phobius"/>
    </source>
</evidence>
<dbReference type="InterPro" id="IPR032675">
    <property type="entry name" value="LRR_dom_sf"/>
</dbReference>
<dbReference type="InterPro" id="IPR000483">
    <property type="entry name" value="Cys-rich_flank_reg_C"/>
</dbReference>
<keyword evidence="5" id="KW-0812">Transmembrane</keyword>
<keyword evidence="5" id="KW-1133">Transmembrane helix</keyword>
<evidence type="ECO:0000313" key="9">
    <source>
        <dbReference type="Proteomes" id="UP000472277"/>
    </source>
</evidence>
<reference evidence="8" key="1">
    <citation type="submission" date="2025-08" db="UniProtKB">
        <authorList>
            <consortium name="Ensembl"/>
        </authorList>
    </citation>
    <scope>IDENTIFICATION</scope>
</reference>
<dbReference type="InParanoid" id="A0A673WD84"/>
<dbReference type="SUPFAM" id="SSF52058">
    <property type="entry name" value="L domain-like"/>
    <property type="match status" value="1"/>
</dbReference>
<evidence type="ECO:0000256" key="3">
    <source>
        <dbReference type="ARBA" id="ARBA00022737"/>
    </source>
</evidence>
<evidence type="ECO:0000256" key="6">
    <source>
        <dbReference type="SAM" id="SignalP"/>
    </source>
</evidence>
<dbReference type="SMART" id="SM00369">
    <property type="entry name" value="LRR_TYP"/>
    <property type="match status" value="4"/>
</dbReference>
<feature type="compositionally biased region" description="Pro residues" evidence="4">
    <location>
        <begin position="874"/>
        <end position="890"/>
    </location>
</feature>
<dbReference type="Proteomes" id="UP000472277">
    <property type="component" value="Chromosome 8"/>
</dbReference>
<dbReference type="Ensembl" id="ENSSTUT00000007104.1">
    <property type="protein sequence ID" value="ENSSTUP00000006682.1"/>
    <property type="gene ID" value="ENSSTUG00000003281.1"/>
</dbReference>
<keyword evidence="9" id="KW-1185">Reference proteome</keyword>
<feature type="compositionally biased region" description="Basic and acidic residues" evidence="4">
    <location>
        <begin position="802"/>
        <end position="812"/>
    </location>
</feature>
<name>A0A673WD84_SALTR</name>
<feature type="transmembrane region" description="Helical" evidence="5">
    <location>
        <begin position="582"/>
        <end position="607"/>
    </location>
</feature>
<feature type="compositionally biased region" description="Basic and acidic residues" evidence="4">
    <location>
        <begin position="821"/>
        <end position="841"/>
    </location>
</feature>
<dbReference type="PROSITE" id="PS51450">
    <property type="entry name" value="LRR"/>
    <property type="match status" value="1"/>
</dbReference>
<dbReference type="OMA" id="FYFIVFC"/>